<sequence length="626" mass="71465">MVRLRLLLSSCLLLGWTAVCAAGSDLRDLYFGEALYHAYQGEYFDAIARLDIELGQYYGIDEPQLDTLHFHIRDAEFSVGDFELRYRMHQRAGRAVEAVLEGDVTPSVRNEAAYRLARILFQKGQPVEALQALERISGSVPESIRDDVAYLRAQVYMALGRFDEAIAVLRGLQNSNSYAGFVDYNLGIALFGAGRPTEALVQLARAGQVSGRDPGVLAIRDRSNLVLGTRLMEDEQFDQAWEALDRVRLTGPFSNRALLAAGWADAAAGRYERALVPWTILAERNVTDRAVQEALLAVPFAYGELEVHGKAALLYGKALEEFGNEIARLDASVASIREGKFLEALVREELKQDSDWVLKLRELPETPETYYLVELLASHDFQESLKNYLDLEELRRKTAAWDDYLTAFEELIALRRAYYQPLLPNIDRQFRLLDSRLSLRLEQRDHVARQLHALLTRPRYDFLITASERTMLATLAELEGRLDDDDPASQELLERIRRLQGVVRWNARTEYHTRLTKAFANLRSLDLEIARLKEAYGSFVRTRQAATQSYEGYDETLQRLRVRSREANERIVVLMEQQGALLEVMAIEELESRRRRLEDYQVTARFALADSYDRATIRQGEEAGER</sequence>
<dbReference type="SUPFAM" id="SSF48452">
    <property type="entry name" value="TPR-like"/>
    <property type="match status" value="2"/>
</dbReference>
<dbReference type="Proteomes" id="UP000256763">
    <property type="component" value="Unassembled WGS sequence"/>
</dbReference>
<dbReference type="InterPro" id="IPR011717">
    <property type="entry name" value="TPR-4"/>
</dbReference>
<dbReference type="InterPro" id="IPR011990">
    <property type="entry name" value="TPR-like_helical_dom_sf"/>
</dbReference>
<dbReference type="Gene3D" id="1.25.40.10">
    <property type="entry name" value="Tetratricopeptide repeat domain"/>
    <property type="match status" value="3"/>
</dbReference>
<dbReference type="OrthoDB" id="6072288at2"/>
<dbReference type="Pfam" id="PF07721">
    <property type="entry name" value="TPR_4"/>
    <property type="match status" value="1"/>
</dbReference>
<dbReference type="AlphaFoldDB" id="A0A3E0WI46"/>
<comment type="caution">
    <text evidence="3">The sequence shown here is derived from an EMBL/GenBank/DDBJ whole genome shotgun (WGS) entry which is preliminary data.</text>
</comment>
<keyword evidence="1" id="KW-0175">Coiled coil</keyword>
<reference evidence="4" key="1">
    <citation type="submission" date="2017-05" db="EMBL/GenBank/DDBJ databases">
        <authorList>
            <person name="Sharma S."/>
            <person name="Sidhu C."/>
            <person name="Pinnaka A.K."/>
        </authorList>
    </citation>
    <scope>NUCLEOTIDE SEQUENCE [LARGE SCALE GENOMIC DNA]</scope>
    <source>
        <strain evidence="4">AK93</strain>
    </source>
</reference>
<dbReference type="Pfam" id="PF12895">
    <property type="entry name" value="ANAPC3"/>
    <property type="match status" value="1"/>
</dbReference>
<organism evidence="3 4">
    <name type="scientific">Alkalilimnicola ehrlichii</name>
    <dbReference type="NCBI Taxonomy" id="351052"/>
    <lineage>
        <taxon>Bacteria</taxon>
        <taxon>Pseudomonadati</taxon>
        <taxon>Pseudomonadota</taxon>
        <taxon>Gammaproteobacteria</taxon>
        <taxon>Chromatiales</taxon>
        <taxon>Ectothiorhodospiraceae</taxon>
        <taxon>Alkalilimnicola</taxon>
    </lineage>
</organism>
<dbReference type="RefSeq" id="WP_116303369.1">
    <property type="nucleotide sequence ID" value="NZ_NFZV01000020.1"/>
</dbReference>
<protein>
    <submittedName>
        <fullName evidence="3">Uncharacterized protein</fullName>
    </submittedName>
</protein>
<evidence type="ECO:0000256" key="1">
    <source>
        <dbReference type="SAM" id="Coils"/>
    </source>
</evidence>
<feature type="signal peptide" evidence="2">
    <location>
        <begin position="1"/>
        <end position="21"/>
    </location>
</feature>
<dbReference type="Pfam" id="PF13432">
    <property type="entry name" value="TPR_16"/>
    <property type="match status" value="1"/>
</dbReference>
<evidence type="ECO:0000313" key="4">
    <source>
        <dbReference type="Proteomes" id="UP000256763"/>
    </source>
</evidence>
<name>A0A3E0WI46_9GAMM</name>
<dbReference type="EMBL" id="NFZW01000038">
    <property type="protein sequence ID" value="RFA31893.1"/>
    <property type="molecule type" value="Genomic_DNA"/>
</dbReference>
<evidence type="ECO:0000256" key="2">
    <source>
        <dbReference type="SAM" id="SignalP"/>
    </source>
</evidence>
<keyword evidence="4" id="KW-1185">Reference proteome</keyword>
<feature type="chain" id="PRO_5017699582" evidence="2">
    <location>
        <begin position="22"/>
        <end position="626"/>
    </location>
</feature>
<gene>
    <name evidence="3" type="ORF">CAL65_21235</name>
</gene>
<keyword evidence="2" id="KW-0732">Signal</keyword>
<feature type="coiled-coil region" evidence="1">
    <location>
        <begin position="515"/>
        <end position="577"/>
    </location>
</feature>
<accession>A0A3E0WI46</accession>
<dbReference type="GO" id="GO:0042802">
    <property type="term" value="F:identical protein binding"/>
    <property type="evidence" value="ECO:0007669"/>
    <property type="project" value="InterPro"/>
</dbReference>
<proteinExistence type="predicted"/>
<evidence type="ECO:0000313" key="3">
    <source>
        <dbReference type="EMBL" id="RFA31893.1"/>
    </source>
</evidence>